<dbReference type="InterPro" id="IPR001487">
    <property type="entry name" value="Bromodomain"/>
</dbReference>
<dbReference type="GO" id="GO:0008360">
    <property type="term" value="P:regulation of cell shape"/>
    <property type="evidence" value="ECO:0007669"/>
    <property type="project" value="TreeGrafter"/>
</dbReference>
<evidence type="ECO:0000256" key="1">
    <source>
        <dbReference type="ARBA" id="ARBA00023117"/>
    </source>
</evidence>
<dbReference type="CDD" id="cd05529">
    <property type="entry name" value="Bromo_WDR9_I_like"/>
    <property type="match status" value="1"/>
</dbReference>
<dbReference type="EMBL" id="GILB01010143">
    <property type="protein sequence ID" value="NUU90476.1"/>
    <property type="molecule type" value="Transcribed_RNA"/>
</dbReference>
<feature type="compositionally biased region" description="Polar residues" evidence="3">
    <location>
        <begin position="199"/>
        <end position="211"/>
    </location>
</feature>
<proteinExistence type="predicted"/>
<dbReference type="GO" id="GO:0007010">
    <property type="term" value="P:cytoskeleton organization"/>
    <property type="evidence" value="ECO:0007669"/>
    <property type="project" value="TreeGrafter"/>
</dbReference>
<dbReference type="GO" id="GO:0005634">
    <property type="term" value="C:nucleus"/>
    <property type="evidence" value="ECO:0007669"/>
    <property type="project" value="TreeGrafter"/>
</dbReference>
<feature type="compositionally biased region" description="Acidic residues" evidence="3">
    <location>
        <begin position="176"/>
        <end position="188"/>
    </location>
</feature>
<dbReference type="SUPFAM" id="SSF69322">
    <property type="entry name" value="Tricorn protease domain 2"/>
    <property type="match status" value="1"/>
</dbReference>
<evidence type="ECO:0000256" key="2">
    <source>
        <dbReference type="PROSITE-ProRule" id="PRU00035"/>
    </source>
</evidence>
<dbReference type="Gene3D" id="1.20.920.10">
    <property type="entry name" value="Bromodomain-like"/>
    <property type="match status" value="1"/>
</dbReference>
<sequence>MSAGYDGKTIVWDIWEGTPIRIYEISHFKLVDGKFSPDGTSIILSDDVGQLYILNTGQGESQKDAKYDQFFLGDYRPLIQDTYRNVLDQETQQVPFRRNMQDLICDSGMIPYTEPYQSMYQQRRLGALGVEWKPSSVRFAVGPDFSLDPDNQMLALADLDVLVEPLPDFIDAMDWEPENDMQSDDNDSEYNAPEEYSSDAEQGRSNSSSSGDPECSAEDSEAEGRDGFRGSKRRKQKAEIEMMTSSGRRVKRKNLDECDGNSIRSNRTRKSRIGRKASKRKSSTSKALRPQRAAARNALSLFSKITGTATDAEDEDGSEGDLSETESGMQDSNIESDESDRSLHNEGNRNLKGKDILEEPEDFAKYHEFTESHMNTINRRRLVLKLPAHDSSKIVFPECGMHKGDNQVDLVGSSSKAPQEATEVNGVPTSSEDPGYFSGDAHCSRMDGGRRAQIKNCPLDLSEEYKNGDIRWGGVKARTSKRQRLGESISSAAYTGSSACLGELNENENSLNRFSKFQEDHGTIPPTLEVQNNVENEGVIPVNERNAGPDTSEVVNDVSSGKVHSTFNRCMDFDTLPNLGHMANENDNPPDLRESFPSFSTMIRIRSKKILKDSLDNPGNGGCDLSTDKSASMTQYPVKEMLEHDGSSGNTPEYKGDGLEESDTRIGEISMPSLDDSVGSRSHPKKMFDVVYRRSKPGRGKINSERDGSIREETSIACNPHLDSRGDSYEGTIGGSHRIHSMGSKGTHDANIAINDLHLGQGHESDDTCRDTHNGSVSRFQLPCEEWGSSSRMTVRSRSTRNRKASCHFHDTSPVDGRRKLHQSAKRVSWLMLSMHEEGSRYIPQQGDELAYLRQGHQEYIDCMKSKEAGPWKTIKGNIRAVEFCKVEALEYAPFAGSGDSCCKMTLKFIDPTSNAFQKSFKLTLPEMTGFPDFLVEKTRFDAAIQRDWSRRDKCKVWWKNEGEEDGDWWYGRVLYTKPKSSEFPESPWERCTVQYKSDPKELHNHSPWELFDDGTMFEQPHIDEEAMNKLLFAFAKLERAGQKQQDHYGVEKLKQVSQTSRFTNGFAVPLSLEVIQARLENNYYRSLEALKHDFEVMLLNAESYFAKKADLLTKMKRLSNWFTRTLSSL</sequence>
<dbReference type="PANTHER" id="PTHR16266:SF17">
    <property type="entry name" value="BRWD3"/>
    <property type="match status" value="1"/>
</dbReference>
<protein>
    <recommendedName>
        <fullName evidence="4">Bromo domain-containing protein</fullName>
    </recommendedName>
</protein>
<evidence type="ECO:0000313" key="5">
    <source>
        <dbReference type="EMBL" id="NUU90476.1"/>
    </source>
</evidence>
<organism evidence="5">
    <name type="scientific">Populus davidiana</name>
    <dbReference type="NCBI Taxonomy" id="266767"/>
    <lineage>
        <taxon>Eukaryota</taxon>
        <taxon>Viridiplantae</taxon>
        <taxon>Streptophyta</taxon>
        <taxon>Embryophyta</taxon>
        <taxon>Tracheophyta</taxon>
        <taxon>Spermatophyta</taxon>
        <taxon>Magnoliopsida</taxon>
        <taxon>eudicotyledons</taxon>
        <taxon>Gunneridae</taxon>
        <taxon>Pentapetalae</taxon>
        <taxon>rosids</taxon>
        <taxon>fabids</taxon>
        <taxon>Malpighiales</taxon>
        <taxon>Salicaceae</taxon>
        <taxon>Saliceae</taxon>
        <taxon>Populus</taxon>
    </lineage>
</organism>
<evidence type="ECO:0000259" key="4">
    <source>
        <dbReference type="PROSITE" id="PS50014"/>
    </source>
</evidence>
<feature type="domain" description="Bromo" evidence="4">
    <location>
        <begin position="1070"/>
        <end position="1113"/>
    </location>
</feature>
<reference evidence="5" key="1">
    <citation type="submission" date="2020-03" db="EMBL/GenBank/DDBJ databases">
        <authorList>
            <person name="Zhang R."/>
        </authorList>
    </citation>
    <scope>NUCLEOTIDE SEQUENCE</scope>
</reference>
<feature type="compositionally biased region" description="Basic and acidic residues" evidence="3">
    <location>
        <begin position="339"/>
        <end position="356"/>
    </location>
</feature>
<keyword evidence="1 2" id="KW-0103">Bromodomain</keyword>
<dbReference type="InterPro" id="IPR057451">
    <property type="entry name" value="BRWD/PHIP_AD"/>
</dbReference>
<evidence type="ECO:0000256" key="3">
    <source>
        <dbReference type="SAM" id="MobiDB-lite"/>
    </source>
</evidence>
<feature type="region of interest" description="Disordered" evidence="3">
    <location>
        <begin position="306"/>
        <end position="356"/>
    </location>
</feature>
<feature type="region of interest" description="Disordered" evidence="3">
    <location>
        <begin position="176"/>
        <end position="294"/>
    </location>
</feature>
<dbReference type="FunFam" id="1.20.920.10:FF:000058">
    <property type="entry name" value="WD40/YVTN repeat-like-containing domain"/>
    <property type="match status" value="1"/>
</dbReference>
<dbReference type="AlphaFoldDB" id="A0A6M2F2I5"/>
<dbReference type="Pfam" id="PF00439">
    <property type="entry name" value="Bromodomain"/>
    <property type="match status" value="1"/>
</dbReference>
<dbReference type="PANTHER" id="PTHR16266">
    <property type="entry name" value="WD REPEAT DOMAIN 9"/>
    <property type="match status" value="1"/>
</dbReference>
<dbReference type="SUPFAM" id="SSF47370">
    <property type="entry name" value="Bromodomain"/>
    <property type="match status" value="1"/>
</dbReference>
<feature type="compositionally biased region" description="Acidic residues" evidence="3">
    <location>
        <begin position="311"/>
        <end position="324"/>
    </location>
</feature>
<dbReference type="SMART" id="SM00297">
    <property type="entry name" value="BROMO"/>
    <property type="match status" value="1"/>
</dbReference>
<accession>A0A6M2F2I5</accession>
<feature type="compositionally biased region" description="Basic residues" evidence="3">
    <location>
        <begin position="266"/>
        <end position="283"/>
    </location>
</feature>
<dbReference type="Pfam" id="PF25313">
    <property type="entry name" value="BRWD_AD"/>
    <property type="match status" value="1"/>
</dbReference>
<dbReference type="InterPro" id="IPR052060">
    <property type="entry name" value="Bromo_WD_repeat"/>
</dbReference>
<dbReference type="GO" id="GO:0006357">
    <property type="term" value="P:regulation of transcription by RNA polymerase II"/>
    <property type="evidence" value="ECO:0007669"/>
    <property type="project" value="TreeGrafter"/>
</dbReference>
<dbReference type="InterPro" id="IPR036427">
    <property type="entry name" value="Bromodomain-like_sf"/>
</dbReference>
<name>A0A6M2F2I5_9ROSI</name>
<dbReference type="PROSITE" id="PS50014">
    <property type="entry name" value="BROMODOMAIN_2"/>
    <property type="match status" value="1"/>
</dbReference>